<feature type="domain" description="Response regulatory" evidence="3">
    <location>
        <begin position="4"/>
        <end position="121"/>
    </location>
</feature>
<protein>
    <submittedName>
        <fullName evidence="4">Response regulator receiver protein</fullName>
    </submittedName>
</protein>
<dbReference type="OrthoDB" id="424582at2"/>
<accession>A0A1Z4LSZ7</accession>
<name>A0A1Z4LSZ7_9CYAN</name>
<sequence length="121" mass="13312">MTKSILIVDDEEDIRALIQLGLEMQTSWKVLNSNSGKEAIQIAATEQPDVILLDLMMPDMDGKITLQKLKSDSKTNKIPVILMTAKSKSSVAESFANLDVAAIFTKPLRPLNIAQEISEVI</sequence>
<dbReference type="Pfam" id="PF00072">
    <property type="entry name" value="Response_reg"/>
    <property type="match status" value="1"/>
</dbReference>
<dbReference type="InterPro" id="IPR011006">
    <property type="entry name" value="CheY-like_superfamily"/>
</dbReference>
<proteinExistence type="predicted"/>
<dbReference type="PROSITE" id="PS50110">
    <property type="entry name" value="RESPONSE_REGULATORY"/>
    <property type="match status" value="1"/>
</dbReference>
<keyword evidence="1 2" id="KW-0597">Phosphoprotein</keyword>
<evidence type="ECO:0000259" key="3">
    <source>
        <dbReference type="PROSITE" id="PS50110"/>
    </source>
</evidence>
<dbReference type="Gene3D" id="3.40.50.2300">
    <property type="match status" value="1"/>
</dbReference>
<dbReference type="InterPro" id="IPR001789">
    <property type="entry name" value="Sig_transdc_resp-reg_receiver"/>
</dbReference>
<dbReference type="SUPFAM" id="SSF52172">
    <property type="entry name" value="CheY-like"/>
    <property type="match status" value="1"/>
</dbReference>
<organism evidence="4 5">
    <name type="scientific">Calothrix parasitica NIES-267</name>
    <dbReference type="NCBI Taxonomy" id="1973488"/>
    <lineage>
        <taxon>Bacteria</taxon>
        <taxon>Bacillati</taxon>
        <taxon>Cyanobacteriota</taxon>
        <taxon>Cyanophyceae</taxon>
        <taxon>Nostocales</taxon>
        <taxon>Calotrichaceae</taxon>
        <taxon>Calothrix</taxon>
    </lineage>
</organism>
<gene>
    <name evidence="4" type="ORF">NIES267_37770</name>
</gene>
<evidence type="ECO:0000256" key="1">
    <source>
        <dbReference type="ARBA" id="ARBA00022553"/>
    </source>
</evidence>
<dbReference type="Proteomes" id="UP000218418">
    <property type="component" value="Chromosome"/>
</dbReference>
<dbReference type="InterPro" id="IPR050595">
    <property type="entry name" value="Bact_response_regulator"/>
</dbReference>
<feature type="modified residue" description="4-aspartylphosphate" evidence="2">
    <location>
        <position position="54"/>
    </location>
</feature>
<dbReference type="PANTHER" id="PTHR44591:SF22">
    <property type="entry name" value="CHEY SUBFAMILY"/>
    <property type="match status" value="1"/>
</dbReference>
<dbReference type="PANTHER" id="PTHR44591">
    <property type="entry name" value="STRESS RESPONSE REGULATOR PROTEIN 1"/>
    <property type="match status" value="1"/>
</dbReference>
<evidence type="ECO:0000256" key="2">
    <source>
        <dbReference type="PROSITE-ProRule" id="PRU00169"/>
    </source>
</evidence>
<dbReference type="EMBL" id="AP018227">
    <property type="protein sequence ID" value="BAY84281.1"/>
    <property type="molecule type" value="Genomic_DNA"/>
</dbReference>
<dbReference type="AlphaFoldDB" id="A0A1Z4LSZ7"/>
<dbReference type="SMART" id="SM00448">
    <property type="entry name" value="REC"/>
    <property type="match status" value="1"/>
</dbReference>
<dbReference type="CDD" id="cd17552">
    <property type="entry name" value="REC_RR468-like"/>
    <property type="match status" value="1"/>
</dbReference>
<evidence type="ECO:0000313" key="4">
    <source>
        <dbReference type="EMBL" id="BAY84281.1"/>
    </source>
</evidence>
<dbReference type="GO" id="GO:0000160">
    <property type="term" value="P:phosphorelay signal transduction system"/>
    <property type="evidence" value="ECO:0007669"/>
    <property type="project" value="InterPro"/>
</dbReference>
<keyword evidence="5" id="KW-1185">Reference proteome</keyword>
<evidence type="ECO:0000313" key="5">
    <source>
        <dbReference type="Proteomes" id="UP000218418"/>
    </source>
</evidence>
<reference evidence="4 5" key="1">
    <citation type="submission" date="2017-06" db="EMBL/GenBank/DDBJ databases">
        <title>Genome sequencing of cyanobaciteial culture collection at National Institute for Environmental Studies (NIES).</title>
        <authorList>
            <person name="Hirose Y."/>
            <person name="Shimura Y."/>
            <person name="Fujisawa T."/>
            <person name="Nakamura Y."/>
            <person name="Kawachi M."/>
        </authorList>
    </citation>
    <scope>NUCLEOTIDE SEQUENCE [LARGE SCALE GENOMIC DNA]</scope>
    <source>
        <strain evidence="4 5">NIES-267</strain>
    </source>
</reference>